<dbReference type="InterPro" id="IPR027417">
    <property type="entry name" value="P-loop_NTPase"/>
</dbReference>
<evidence type="ECO:0000313" key="6">
    <source>
        <dbReference type="EMBL" id="RZE28696.1"/>
    </source>
</evidence>
<dbReference type="InterPro" id="IPR017871">
    <property type="entry name" value="ABC_transporter-like_CS"/>
</dbReference>
<dbReference type="SUPFAM" id="SSF52540">
    <property type="entry name" value="P-loop containing nucleoside triphosphate hydrolases"/>
    <property type="match status" value="1"/>
</dbReference>
<evidence type="ECO:0000256" key="2">
    <source>
        <dbReference type="ARBA" id="ARBA00022741"/>
    </source>
</evidence>
<feature type="region of interest" description="Disordered" evidence="4">
    <location>
        <begin position="1"/>
        <end position="21"/>
    </location>
</feature>
<dbReference type="GO" id="GO:0016887">
    <property type="term" value="F:ATP hydrolysis activity"/>
    <property type="evidence" value="ECO:0007669"/>
    <property type="project" value="InterPro"/>
</dbReference>
<dbReference type="GO" id="GO:0005524">
    <property type="term" value="F:ATP binding"/>
    <property type="evidence" value="ECO:0007669"/>
    <property type="project" value="UniProtKB-KW"/>
</dbReference>
<reference evidence="6 7" key="1">
    <citation type="submission" date="2017-12" db="EMBL/GenBank/DDBJ databases">
        <title>Population genomics insights into the ecological differentiation and adaptive evolution in streptomycetes.</title>
        <authorList>
            <person name="Li Y."/>
            <person name="Huang Y."/>
        </authorList>
    </citation>
    <scope>NUCLEOTIDE SEQUENCE [LARGE SCALE GENOMIC DNA]</scope>
    <source>
        <strain evidence="6 7">NBRC 100770</strain>
    </source>
</reference>
<dbReference type="PROSITE" id="PS00211">
    <property type="entry name" value="ABC_TRANSPORTER_1"/>
    <property type="match status" value="1"/>
</dbReference>
<dbReference type="InterPro" id="IPR050166">
    <property type="entry name" value="ABC_transporter_ATP-bind"/>
</dbReference>
<dbReference type="PANTHER" id="PTHR42788">
    <property type="entry name" value="TAURINE IMPORT ATP-BINDING PROTEIN-RELATED"/>
    <property type="match status" value="1"/>
</dbReference>
<dbReference type="AlphaFoldDB" id="A0A8G1ZVW3"/>
<dbReference type="RefSeq" id="WP_129805362.1">
    <property type="nucleotide sequence ID" value="NZ_PKLL01000003.1"/>
</dbReference>
<sequence>MTTTVTEAGPADGTSAGAAPSPAARIAHVSKSFPGPAGDQLVLDDITLDVAPGEFVTLLGASGCGKSTLLNLVAGLDAPSAGTIETPGRPALMFQEHALFPWLTAGKNIELALKLRGVPKPERRPRAEELLERVRLAGAHGKRVHELSGGMRQRVALARALAQDSRLLLMDEPFAALDAITRDVLHDELTRVWHAANDDPDGRKLSVLFVTHNVREAVRLAERVVLLSSRPGRVARQWTVDIPQPRRIEDAAVAELSVEITEGLRGEIRRHGQH</sequence>
<dbReference type="PANTHER" id="PTHR42788:SF13">
    <property type="entry name" value="ALIPHATIC SULFONATES IMPORT ATP-BINDING PROTEIN SSUB"/>
    <property type="match status" value="1"/>
</dbReference>
<accession>A0A8G1ZVW3</accession>
<dbReference type="SMART" id="SM00382">
    <property type="entry name" value="AAA"/>
    <property type="match status" value="1"/>
</dbReference>
<feature type="compositionally biased region" description="Low complexity" evidence="4">
    <location>
        <begin position="8"/>
        <end position="21"/>
    </location>
</feature>
<evidence type="ECO:0000256" key="4">
    <source>
        <dbReference type="SAM" id="MobiDB-lite"/>
    </source>
</evidence>
<dbReference type="EMBL" id="PKLL01000003">
    <property type="protein sequence ID" value="RZE28696.1"/>
    <property type="molecule type" value="Genomic_DNA"/>
</dbReference>
<keyword evidence="2" id="KW-0547">Nucleotide-binding</keyword>
<organism evidence="6 7">
    <name type="scientific">Streptomyces albidoflavus</name>
    <dbReference type="NCBI Taxonomy" id="1886"/>
    <lineage>
        <taxon>Bacteria</taxon>
        <taxon>Bacillati</taxon>
        <taxon>Actinomycetota</taxon>
        <taxon>Actinomycetes</taxon>
        <taxon>Kitasatosporales</taxon>
        <taxon>Streptomycetaceae</taxon>
        <taxon>Streptomyces</taxon>
        <taxon>Streptomyces albidoflavus group</taxon>
    </lineage>
</organism>
<keyword evidence="1" id="KW-0813">Transport</keyword>
<dbReference type="Proteomes" id="UP000292693">
    <property type="component" value="Unassembled WGS sequence"/>
</dbReference>
<dbReference type="InterPro" id="IPR003593">
    <property type="entry name" value="AAA+_ATPase"/>
</dbReference>
<name>A0A8G1ZVW3_9ACTN</name>
<dbReference type="CDD" id="cd03293">
    <property type="entry name" value="ABC_NrtD_SsuB_transporters"/>
    <property type="match status" value="1"/>
</dbReference>
<gene>
    <name evidence="6" type="ORF">C0Q92_04335</name>
</gene>
<dbReference type="Pfam" id="PF00005">
    <property type="entry name" value="ABC_tran"/>
    <property type="match status" value="1"/>
</dbReference>
<comment type="caution">
    <text evidence="6">The sequence shown here is derived from an EMBL/GenBank/DDBJ whole genome shotgun (WGS) entry which is preliminary data.</text>
</comment>
<dbReference type="PROSITE" id="PS50893">
    <property type="entry name" value="ABC_TRANSPORTER_2"/>
    <property type="match status" value="1"/>
</dbReference>
<dbReference type="InterPro" id="IPR003439">
    <property type="entry name" value="ABC_transporter-like_ATP-bd"/>
</dbReference>
<evidence type="ECO:0000256" key="1">
    <source>
        <dbReference type="ARBA" id="ARBA00022448"/>
    </source>
</evidence>
<dbReference type="Gene3D" id="3.40.50.300">
    <property type="entry name" value="P-loop containing nucleotide triphosphate hydrolases"/>
    <property type="match status" value="1"/>
</dbReference>
<keyword evidence="3 6" id="KW-0067">ATP-binding</keyword>
<proteinExistence type="predicted"/>
<evidence type="ECO:0000256" key="3">
    <source>
        <dbReference type="ARBA" id="ARBA00022840"/>
    </source>
</evidence>
<feature type="domain" description="ABC transporter" evidence="5">
    <location>
        <begin position="24"/>
        <end position="256"/>
    </location>
</feature>
<evidence type="ECO:0000313" key="7">
    <source>
        <dbReference type="Proteomes" id="UP000292693"/>
    </source>
</evidence>
<protein>
    <submittedName>
        <fullName evidence="6">Sulfate ABC transporter ATP-binding protein</fullName>
    </submittedName>
</protein>
<evidence type="ECO:0000259" key="5">
    <source>
        <dbReference type="PROSITE" id="PS50893"/>
    </source>
</evidence>